<dbReference type="AlphaFoldDB" id="A0A7U9BZW9"/>
<evidence type="ECO:0000313" key="3">
    <source>
        <dbReference type="Proteomes" id="UP000005756"/>
    </source>
</evidence>
<accession>A0A7U9BZW9</accession>
<dbReference type="EMBL" id="JH393261">
    <property type="protein sequence ID" value="EHJ91092.1"/>
    <property type="molecule type" value="Genomic_DNA"/>
</dbReference>
<name>A0A7U9BZW9_9GAMM</name>
<organism evidence="2 3">
    <name type="scientific">Vreelandella boliviensis LC1</name>
    <dbReference type="NCBI Taxonomy" id="1072583"/>
    <lineage>
        <taxon>Bacteria</taxon>
        <taxon>Pseudomonadati</taxon>
        <taxon>Pseudomonadota</taxon>
        <taxon>Gammaproteobacteria</taxon>
        <taxon>Oceanospirillales</taxon>
        <taxon>Halomonadaceae</taxon>
        <taxon>Vreelandella</taxon>
    </lineage>
</organism>
<proteinExistence type="predicted"/>
<gene>
    <name evidence="2" type="ORF">KUC_3916</name>
</gene>
<reference evidence="2 3" key="1">
    <citation type="submission" date="2011-10" db="EMBL/GenBank/DDBJ databases">
        <authorList>
            <person name="Quillaguamn J."/>
            <person name="Guzmn D."/>
            <person name="Balderrama-Subieta A."/>
            <person name="Cardona-Ortuo C."/>
            <person name="Guevara-Martnez M."/>
            <person name="Callisaya-Quispe N."/>
        </authorList>
    </citation>
    <scope>NUCLEOTIDE SEQUENCE [LARGE SCALE GENOMIC DNA]</scope>
    <source>
        <strain evidence="2 3">LC1</strain>
    </source>
</reference>
<sequence length="38" mass="4238">MATPAFERNAPTLQLSDHSSFPKAHLPEVCLCRLDQRG</sequence>
<protein>
    <submittedName>
        <fullName evidence="2">Uncharacterized protein</fullName>
    </submittedName>
</protein>
<dbReference type="Proteomes" id="UP000005756">
    <property type="component" value="Unassembled WGS sequence"/>
</dbReference>
<feature type="region of interest" description="Disordered" evidence="1">
    <location>
        <begin position="1"/>
        <end position="20"/>
    </location>
</feature>
<evidence type="ECO:0000313" key="2">
    <source>
        <dbReference type="EMBL" id="EHJ91092.1"/>
    </source>
</evidence>
<evidence type="ECO:0000256" key="1">
    <source>
        <dbReference type="SAM" id="MobiDB-lite"/>
    </source>
</evidence>